<dbReference type="EC" id="6.2.1.22" evidence="3"/>
<feature type="domain" description="N-acetyltransferase" evidence="4">
    <location>
        <begin position="1"/>
        <end position="127"/>
    </location>
</feature>
<evidence type="ECO:0000313" key="6">
    <source>
        <dbReference type="Proteomes" id="UP000734271"/>
    </source>
</evidence>
<dbReference type="InterPro" id="IPR000182">
    <property type="entry name" value="GNAT_dom"/>
</dbReference>
<evidence type="ECO:0000259" key="4">
    <source>
        <dbReference type="PROSITE" id="PS51186"/>
    </source>
</evidence>
<organism evidence="5 6">
    <name type="scientific">Anaerococcus murdochii</name>
    <dbReference type="NCBI Taxonomy" id="411577"/>
    <lineage>
        <taxon>Bacteria</taxon>
        <taxon>Bacillati</taxon>
        <taxon>Bacillota</taxon>
        <taxon>Tissierellia</taxon>
        <taxon>Tissierellales</taxon>
        <taxon>Peptoniphilaceae</taxon>
        <taxon>Anaerococcus</taxon>
    </lineage>
</organism>
<comment type="catalytic activity">
    <reaction evidence="3">
        <text>holo-[citrate lyase ACP] + acetate + ATP = acetyl-[citrate lyase ACP] + AMP + diphosphate</text>
        <dbReference type="Rhea" id="RHEA:23788"/>
        <dbReference type="Rhea" id="RHEA-COMP:10158"/>
        <dbReference type="Rhea" id="RHEA-COMP:13710"/>
        <dbReference type="ChEBI" id="CHEBI:30089"/>
        <dbReference type="ChEBI" id="CHEBI:30616"/>
        <dbReference type="ChEBI" id="CHEBI:33019"/>
        <dbReference type="ChEBI" id="CHEBI:82683"/>
        <dbReference type="ChEBI" id="CHEBI:137976"/>
        <dbReference type="ChEBI" id="CHEBI:456215"/>
        <dbReference type="EC" id="6.2.1.22"/>
    </reaction>
</comment>
<dbReference type="InterPro" id="IPR004821">
    <property type="entry name" value="Cyt_trans-like"/>
</dbReference>
<dbReference type="Gene3D" id="3.40.50.620">
    <property type="entry name" value="HUPs"/>
    <property type="match status" value="1"/>
</dbReference>
<comment type="caution">
    <text evidence="5">The sequence shown here is derived from an EMBL/GenBank/DDBJ whole genome shotgun (WGS) entry which is preliminary data.</text>
</comment>
<dbReference type="SUPFAM" id="SSF52374">
    <property type="entry name" value="Nucleotidylyl transferase"/>
    <property type="match status" value="1"/>
</dbReference>
<reference evidence="5 6" key="1">
    <citation type="submission" date="2021-08" db="EMBL/GenBank/DDBJ databases">
        <title>FDA dAtabase for Regulatory Grade micrObial Sequences (FDA-ARGOS): Supporting development and validation of Infectious Disease Dx tests.</title>
        <authorList>
            <person name="Sproer C."/>
            <person name="Gronow S."/>
            <person name="Severitt S."/>
            <person name="Schroder I."/>
            <person name="Tallon L."/>
            <person name="Sadzewicz L."/>
            <person name="Zhao X."/>
            <person name="Boylan J."/>
            <person name="Ott S."/>
            <person name="Bowen H."/>
            <person name="Vavikolanu K."/>
            <person name="Hazen T."/>
            <person name="Aluvathingal J."/>
            <person name="Nadendla S."/>
            <person name="Lowell S."/>
            <person name="Myers T."/>
            <person name="Yan Y."/>
            <person name="Sichtig H."/>
        </authorList>
    </citation>
    <scope>NUCLEOTIDE SEQUENCE [LARGE SCALE GENOMIC DNA]</scope>
    <source>
        <strain evidence="5 6">FDAARGOS_1460</strain>
    </source>
</reference>
<sequence>MNNYIVSEVYKTDKKSLDQVDRLLANEGIKRDKNTDYLAAIFDKGEVIATGCLFKNTLRSLAVDSSRQGEALMNTLISHLISEANSRGYYKLYLYAKLASAHFFKSLGFYEIARVDGVLCFMENEKNGFASYLDSLNKADKPYENVAGMVINANPFTKGHLYLVEKAAKENDLVHLFIVTDDLSDFDYKTRRELIIASTSHLDNIIYQECKDYLISSATFPSYFIKNEPDVIKAQARLDAEIFTKIAKNLGIKKRYIGTEVPGSTTDIYNQTLIETLPKAGIEIDLVERIKIKGEDISASRVRKLIKEANFDALKPLLPQPTYDFIMSERAQAIIKKIQNKS</sequence>
<dbReference type="Proteomes" id="UP000734271">
    <property type="component" value="Unassembled WGS sequence"/>
</dbReference>
<name>A0ABS7SYL8_9FIRM</name>
<comment type="function">
    <text evidence="3">Acetylation of prosthetic group (2-(5''-phosphoribosyl)-3'-dephosphocoenzyme-A) of the gamma subunit of citrate lyase.</text>
</comment>
<evidence type="ECO:0000256" key="2">
    <source>
        <dbReference type="ARBA" id="ARBA00022840"/>
    </source>
</evidence>
<evidence type="ECO:0000313" key="5">
    <source>
        <dbReference type="EMBL" id="MBZ2386619.1"/>
    </source>
</evidence>
<evidence type="ECO:0000256" key="3">
    <source>
        <dbReference type="PIRNR" id="PIRNR005751"/>
    </source>
</evidence>
<dbReference type="Pfam" id="PF08218">
    <property type="entry name" value="Citrate_ly_lig"/>
    <property type="match status" value="1"/>
</dbReference>
<dbReference type="SMART" id="SM00764">
    <property type="entry name" value="Citrate_ly_lig"/>
    <property type="match status" value="1"/>
</dbReference>
<dbReference type="RefSeq" id="WP_223418858.1">
    <property type="nucleotide sequence ID" value="NZ_JAIPME010000002.1"/>
</dbReference>
<dbReference type="InterPro" id="IPR005216">
    <property type="entry name" value="Citrate_lyase_ligase"/>
</dbReference>
<keyword evidence="6" id="KW-1185">Reference proteome</keyword>
<dbReference type="PANTHER" id="PTHR40599:SF1">
    <property type="entry name" value="[CITRATE [PRO-3S]-LYASE] LIGASE"/>
    <property type="match status" value="1"/>
</dbReference>
<evidence type="ECO:0000256" key="1">
    <source>
        <dbReference type="ARBA" id="ARBA00022741"/>
    </source>
</evidence>
<dbReference type="InterPro" id="IPR016181">
    <property type="entry name" value="Acyl_CoA_acyltransferase"/>
</dbReference>
<keyword evidence="1 3" id="KW-0547">Nucleotide-binding</keyword>
<gene>
    <name evidence="5" type="primary">citC</name>
    <name evidence="5" type="ORF">K8P03_04815</name>
</gene>
<dbReference type="GO" id="GO:0008771">
    <property type="term" value="F:[citrate (pro-3S)-lyase] ligase activity"/>
    <property type="evidence" value="ECO:0007669"/>
    <property type="project" value="UniProtKB-EC"/>
</dbReference>
<dbReference type="PANTHER" id="PTHR40599">
    <property type="entry name" value="[CITRATE [PRO-3S]-LYASE] LIGASE"/>
    <property type="match status" value="1"/>
</dbReference>
<dbReference type="PIRSF" id="PIRSF005751">
    <property type="entry name" value="Acet_citr_lig"/>
    <property type="match status" value="1"/>
</dbReference>
<dbReference type="Gene3D" id="3.40.630.30">
    <property type="match status" value="1"/>
</dbReference>
<proteinExistence type="predicted"/>
<accession>A0ABS7SYL8</accession>
<dbReference type="NCBIfam" id="TIGR00124">
    <property type="entry name" value="cit_ly_ligase"/>
    <property type="match status" value="1"/>
</dbReference>
<dbReference type="Pfam" id="PF00583">
    <property type="entry name" value="Acetyltransf_1"/>
    <property type="match status" value="1"/>
</dbReference>
<keyword evidence="3 5" id="KW-0436">Ligase</keyword>
<dbReference type="NCBIfam" id="TIGR00125">
    <property type="entry name" value="cyt_tran_rel"/>
    <property type="match status" value="1"/>
</dbReference>
<dbReference type="InterPro" id="IPR014729">
    <property type="entry name" value="Rossmann-like_a/b/a_fold"/>
</dbReference>
<keyword evidence="2 3" id="KW-0067">ATP-binding</keyword>
<dbReference type="InterPro" id="IPR013166">
    <property type="entry name" value="Citrate_lyase_ligase_C"/>
</dbReference>
<dbReference type="PROSITE" id="PS51186">
    <property type="entry name" value="GNAT"/>
    <property type="match status" value="1"/>
</dbReference>
<dbReference type="EMBL" id="JAIPME010000002">
    <property type="protein sequence ID" value="MBZ2386619.1"/>
    <property type="molecule type" value="Genomic_DNA"/>
</dbReference>
<dbReference type="SUPFAM" id="SSF55729">
    <property type="entry name" value="Acyl-CoA N-acyltransferases (Nat)"/>
    <property type="match status" value="1"/>
</dbReference>
<protein>
    <recommendedName>
        <fullName evidence="3">[Citrate [pro-3S]-lyase] ligase</fullName>
        <ecNumber evidence="3">6.2.1.22</ecNumber>
    </recommendedName>
</protein>